<dbReference type="NCBIfam" id="TIGR00121">
    <property type="entry name" value="birA_ligase"/>
    <property type="match status" value="1"/>
</dbReference>
<dbReference type="InterPro" id="IPR004408">
    <property type="entry name" value="Biotin_CoA_COase_ligase"/>
</dbReference>
<dbReference type="PANTHER" id="PTHR12835:SF5">
    <property type="entry name" value="BIOTIN--PROTEIN LIGASE"/>
    <property type="match status" value="1"/>
</dbReference>
<comment type="caution">
    <text evidence="5">The sequence shown here is derived from an EMBL/GenBank/DDBJ whole genome shotgun (WGS) entry which is preliminary data.</text>
</comment>
<keyword evidence="3" id="KW-0805">Transcription regulation</keyword>
<evidence type="ECO:0000313" key="5">
    <source>
        <dbReference type="EMBL" id="MEY8662863.1"/>
    </source>
</evidence>
<dbReference type="SUPFAM" id="SSF46785">
    <property type="entry name" value="Winged helix' DNA-binding domain"/>
    <property type="match status" value="1"/>
</dbReference>
<dbReference type="Gene3D" id="1.10.10.10">
    <property type="entry name" value="Winged helix-like DNA-binding domain superfamily/Winged helix DNA-binding domain"/>
    <property type="match status" value="1"/>
</dbReference>
<keyword evidence="3" id="KW-0067">ATP-binding</keyword>
<dbReference type="Gene3D" id="3.30.930.10">
    <property type="entry name" value="Bira Bifunctional Protein, Domain 2"/>
    <property type="match status" value="1"/>
</dbReference>
<keyword evidence="3" id="KW-0547">Nucleotide-binding</keyword>
<comment type="similarity">
    <text evidence="3">Belongs to the biotin--protein ligase family.</text>
</comment>
<keyword evidence="3" id="KW-0092">Biotin</keyword>
<keyword evidence="2 3" id="KW-0238">DNA-binding</keyword>
<dbReference type="InterPro" id="IPR036388">
    <property type="entry name" value="WH-like_DNA-bd_sf"/>
</dbReference>
<proteinExistence type="inferred from homology"/>
<keyword evidence="6" id="KW-1185">Reference proteome</keyword>
<keyword evidence="3" id="KW-0678">Repressor</keyword>
<dbReference type="CDD" id="cd00090">
    <property type="entry name" value="HTH_ARSR"/>
    <property type="match status" value="1"/>
</dbReference>
<keyword evidence="3" id="KW-0804">Transcription</keyword>
<dbReference type="PROSITE" id="PS51733">
    <property type="entry name" value="BPL_LPL_CATALYTIC"/>
    <property type="match status" value="1"/>
</dbReference>
<reference evidence="5 6" key="1">
    <citation type="submission" date="2024-03" db="EMBL/GenBank/DDBJ databases">
        <title>Mouse gut bacterial collection (mGBC) of GemPharmatech.</title>
        <authorList>
            <person name="He Y."/>
            <person name="Dong L."/>
            <person name="Wu D."/>
            <person name="Gao X."/>
            <person name="Lin Z."/>
        </authorList>
    </citation>
    <scope>NUCLEOTIDE SEQUENCE [LARGE SCALE GENOMIC DNA]</scope>
    <source>
        <strain evidence="5 6">15-30</strain>
    </source>
</reference>
<dbReference type="RefSeq" id="WP_369942731.1">
    <property type="nucleotide sequence ID" value="NZ_JBCLUF010000031.1"/>
</dbReference>
<dbReference type="EC" id="6.3.4.15" evidence="3"/>
<comment type="catalytic activity">
    <reaction evidence="3">
        <text>biotin + L-lysyl-[protein] + ATP = N(6)-biotinyl-L-lysyl-[protein] + AMP + diphosphate + H(+)</text>
        <dbReference type="Rhea" id="RHEA:11756"/>
        <dbReference type="Rhea" id="RHEA-COMP:9752"/>
        <dbReference type="Rhea" id="RHEA-COMP:10505"/>
        <dbReference type="ChEBI" id="CHEBI:15378"/>
        <dbReference type="ChEBI" id="CHEBI:29969"/>
        <dbReference type="ChEBI" id="CHEBI:30616"/>
        <dbReference type="ChEBI" id="CHEBI:33019"/>
        <dbReference type="ChEBI" id="CHEBI:57586"/>
        <dbReference type="ChEBI" id="CHEBI:83144"/>
        <dbReference type="ChEBI" id="CHEBI:456215"/>
        <dbReference type="EC" id="6.3.4.15"/>
    </reaction>
</comment>
<name>A0ABV4DSL9_9LACO</name>
<feature type="binding site" evidence="3">
    <location>
        <position position="113"/>
    </location>
    <ligand>
        <name>biotin</name>
        <dbReference type="ChEBI" id="CHEBI:57586"/>
    </ligand>
</feature>
<evidence type="ECO:0000256" key="3">
    <source>
        <dbReference type="HAMAP-Rule" id="MF_00978"/>
    </source>
</evidence>
<dbReference type="GO" id="GO:0004077">
    <property type="term" value="F:biotin--[biotin carboxyl-carrier protein] ligase activity"/>
    <property type="evidence" value="ECO:0007669"/>
    <property type="project" value="UniProtKB-EC"/>
</dbReference>
<dbReference type="InterPro" id="IPR045864">
    <property type="entry name" value="aa-tRNA-synth_II/BPL/LPL"/>
</dbReference>
<feature type="DNA-binding region" description="H-T-H motif" evidence="3">
    <location>
        <begin position="20"/>
        <end position="39"/>
    </location>
</feature>
<feature type="binding site" evidence="3">
    <location>
        <begin position="89"/>
        <end position="91"/>
    </location>
    <ligand>
        <name>biotin</name>
        <dbReference type="ChEBI" id="CHEBI:57586"/>
    </ligand>
</feature>
<evidence type="ECO:0000259" key="4">
    <source>
        <dbReference type="PROSITE" id="PS51733"/>
    </source>
</evidence>
<evidence type="ECO:0000256" key="1">
    <source>
        <dbReference type="ARBA" id="ARBA00022598"/>
    </source>
</evidence>
<dbReference type="InterPro" id="IPR004143">
    <property type="entry name" value="BPL_LPL_catalytic"/>
</dbReference>
<dbReference type="HAMAP" id="MF_00978">
    <property type="entry name" value="Bifunct_BirA"/>
    <property type="match status" value="1"/>
</dbReference>
<dbReference type="PANTHER" id="PTHR12835">
    <property type="entry name" value="BIOTIN PROTEIN LIGASE"/>
    <property type="match status" value="1"/>
</dbReference>
<sequence length="320" mass="36084">MKNTDQILTLLSQHENYFSGQELAKRLNISRTAVWKAVKSLQEQGHMIESRPHQGYRYLDSNTLNSARIKYYLAPQIDLDLLLFDSLPSTNLKAKELSLTTNKRPLVVLADQQTEGYGRYRRQFISPKGTGIYLSLLLDNSRLDFDPGLLTTATAVALTRTLEQLFELSPQIKWVNDIIVSDKKVCGILTEGITDLETRSLNQVVVGCGINFLTDPKTFPSELQQRAGSLRSYVLQTELSRNRFIATFLNNFFSLYADYYTGAFMAEYKAHSNVIGHHVTITQGQKEFNAFVSDINTKGELVLQDGTCLASGEVTKIRPK</sequence>
<dbReference type="CDD" id="cd16442">
    <property type="entry name" value="BPL"/>
    <property type="match status" value="1"/>
</dbReference>
<dbReference type="InterPro" id="IPR011991">
    <property type="entry name" value="ArsR-like_HTH"/>
</dbReference>
<keyword evidence="1 3" id="KW-0436">Ligase</keyword>
<dbReference type="Pfam" id="PF08279">
    <property type="entry name" value="HTH_11"/>
    <property type="match status" value="1"/>
</dbReference>
<accession>A0ABV4DSL9</accession>
<evidence type="ECO:0000313" key="6">
    <source>
        <dbReference type="Proteomes" id="UP001565236"/>
    </source>
</evidence>
<dbReference type="Pfam" id="PF03099">
    <property type="entry name" value="BPL_LplA_LipB"/>
    <property type="match status" value="1"/>
</dbReference>
<comment type="function">
    <text evidence="3">Acts both as a biotin--[acetyl-CoA-carboxylase] ligase and a repressor.</text>
</comment>
<dbReference type="EMBL" id="JBCLUF010000031">
    <property type="protein sequence ID" value="MEY8662863.1"/>
    <property type="molecule type" value="Genomic_DNA"/>
</dbReference>
<gene>
    <name evidence="3" type="primary">birA</name>
    <name evidence="5" type="ORF">AALT52_08175</name>
</gene>
<dbReference type="Proteomes" id="UP001565236">
    <property type="component" value="Unassembled WGS sequence"/>
</dbReference>
<evidence type="ECO:0000256" key="2">
    <source>
        <dbReference type="ARBA" id="ARBA00023125"/>
    </source>
</evidence>
<dbReference type="InterPro" id="IPR030855">
    <property type="entry name" value="Bifunct_BirA"/>
</dbReference>
<dbReference type="InterPro" id="IPR036390">
    <property type="entry name" value="WH_DNA-bd_sf"/>
</dbReference>
<dbReference type="SUPFAM" id="SSF55681">
    <property type="entry name" value="Class II aaRS and biotin synthetases"/>
    <property type="match status" value="1"/>
</dbReference>
<dbReference type="InterPro" id="IPR013196">
    <property type="entry name" value="HTH_11"/>
</dbReference>
<protein>
    <recommendedName>
        <fullName evidence="3">Bifunctional ligase/repressor BirA</fullName>
    </recommendedName>
    <alternativeName>
        <fullName evidence="3">Biotin--[acetyl-CoA-carboxylase] ligase</fullName>
        <ecNumber evidence="3">6.3.4.15</ecNumber>
    </alternativeName>
    <alternativeName>
        <fullName evidence="3">Biotin--protein ligase</fullName>
    </alternativeName>
    <alternativeName>
        <fullName evidence="3">Biotin-[acetyl-CoA carboxylase] synthetase</fullName>
    </alternativeName>
</protein>
<feature type="domain" description="BPL/LPL catalytic" evidence="4">
    <location>
        <begin position="76"/>
        <end position="260"/>
    </location>
</feature>
<organism evidence="5 6">
    <name type="scientific">Ligilactobacillus faecis</name>
    <dbReference type="NCBI Taxonomy" id="762833"/>
    <lineage>
        <taxon>Bacteria</taxon>
        <taxon>Bacillati</taxon>
        <taxon>Bacillota</taxon>
        <taxon>Bacilli</taxon>
        <taxon>Lactobacillales</taxon>
        <taxon>Lactobacillaceae</taxon>
        <taxon>Ligilactobacillus</taxon>
    </lineage>
</organism>
<comment type="caution">
    <text evidence="3">Lacks conserved residue(s) required for the propagation of feature annotation.</text>
</comment>
<feature type="binding site" evidence="3">
    <location>
        <position position="184"/>
    </location>
    <ligand>
        <name>biotin</name>
        <dbReference type="ChEBI" id="CHEBI:57586"/>
    </ligand>
</feature>